<dbReference type="Proteomes" id="UP000019471">
    <property type="component" value="Unassembled WGS sequence"/>
</dbReference>
<dbReference type="OrthoDB" id="4154334at2759"/>
<gene>
    <name evidence="2" type="ORF">A1O5_11201</name>
</gene>
<name>W9X5E1_9EURO</name>
<feature type="compositionally biased region" description="Basic and acidic residues" evidence="1">
    <location>
        <begin position="64"/>
        <end position="76"/>
    </location>
</feature>
<reference evidence="2 3" key="1">
    <citation type="submission" date="2013-03" db="EMBL/GenBank/DDBJ databases">
        <title>The Genome Sequence of Cladophialophora psammophila CBS 110553.</title>
        <authorList>
            <consortium name="The Broad Institute Genomics Platform"/>
            <person name="Cuomo C."/>
            <person name="de Hoog S."/>
            <person name="Gorbushina A."/>
            <person name="Walker B."/>
            <person name="Young S.K."/>
            <person name="Zeng Q."/>
            <person name="Gargeya S."/>
            <person name="Fitzgerald M."/>
            <person name="Haas B."/>
            <person name="Abouelleil A."/>
            <person name="Allen A.W."/>
            <person name="Alvarado L."/>
            <person name="Arachchi H.M."/>
            <person name="Berlin A.M."/>
            <person name="Chapman S.B."/>
            <person name="Gainer-Dewar J."/>
            <person name="Goldberg J."/>
            <person name="Griggs A."/>
            <person name="Gujja S."/>
            <person name="Hansen M."/>
            <person name="Howarth C."/>
            <person name="Imamovic A."/>
            <person name="Ireland A."/>
            <person name="Larimer J."/>
            <person name="McCowan C."/>
            <person name="Murphy C."/>
            <person name="Pearson M."/>
            <person name="Poon T.W."/>
            <person name="Priest M."/>
            <person name="Roberts A."/>
            <person name="Saif S."/>
            <person name="Shea T."/>
            <person name="Sisk P."/>
            <person name="Sykes S."/>
            <person name="Wortman J."/>
            <person name="Nusbaum C."/>
            <person name="Birren B."/>
        </authorList>
    </citation>
    <scope>NUCLEOTIDE SEQUENCE [LARGE SCALE GENOMIC DNA]</scope>
    <source>
        <strain evidence="2 3">CBS 110553</strain>
    </source>
</reference>
<dbReference type="RefSeq" id="XP_007749964.1">
    <property type="nucleotide sequence ID" value="XM_007751774.1"/>
</dbReference>
<dbReference type="GeneID" id="19195891"/>
<dbReference type="HOGENOM" id="CLU_102606_0_0_1"/>
<accession>W9X5E1</accession>
<evidence type="ECO:0000313" key="2">
    <source>
        <dbReference type="EMBL" id="EXJ65674.1"/>
    </source>
</evidence>
<organism evidence="2 3">
    <name type="scientific">Cladophialophora psammophila CBS 110553</name>
    <dbReference type="NCBI Taxonomy" id="1182543"/>
    <lineage>
        <taxon>Eukaryota</taxon>
        <taxon>Fungi</taxon>
        <taxon>Dikarya</taxon>
        <taxon>Ascomycota</taxon>
        <taxon>Pezizomycotina</taxon>
        <taxon>Eurotiomycetes</taxon>
        <taxon>Chaetothyriomycetidae</taxon>
        <taxon>Chaetothyriales</taxon>
        <taxon>Herpotrichiellaceae</taxon>
        <taxon>Cladophialophora</taxon>
    </lineage>
</organism>
<evidence type="ECO:0000256" key="1">
    <source>
        <dbReference type="SAM" id="MobiDB-lite"/>
    </source>
</evidence>
<comment type="caution">
    <text evidence="2">The sequence shown here is derived from an EMBL/GenBank/DDBJ whole genome shotgun (WGS) entry which is preliminary data.</text>
</comment>
<proteinExistence type="predicted"/>
<sequence>MVQPPFFHVDHVRRDIEALTVAVHEPVRDNGEGTCIKSAWLTFPEPERVRETASESVTEDDKGEGEREGEGDRAAKDTSAANEFPVLLSAGEGIIIHYDLWAQSSSSSRSAIYAWKDHRTGKSSVAMPSAQNAAYDLDIVGGTHFCFVLKEWHSWGFLRLNVKCLVTTSELPAIQPNYSDSNAHHNHTRPLMWIGVGTDTNASASTGKSPSLVQLAYRVGGMHQGSKPAYWVHKDDDGVEMI</sequence>
<dbReference type="AlphaFoldDB" id="W9X5E1"/>
<keyword evidence="3" id="KW-1185">Reference proteome</keyword>
<protein>
    <submittedName>
        <fullName evidence="2">Uncharacterized protein</fullName>
    </submittedName>
</protein>
<evidence type="ECO:0000313" key="3">
    <source>
        <dbReference type="Proteomes" id="UP000019471"/>
    </source>
</evidence>
<dbReference type="EMBL" id="AMGX01000024">
    <property type="protein sequence ID" value="EXJ65674.1"/>
    <property type="molecule type" value="Genomic_DNA"/>
</dbReference>
<feature type="region of interest" description="Disordered" evidence="1">
    <location>
        <begin position="47"/>
        <end position="78"/>
    </location>
</feature>